<feature type="compositionally biased region" description="Basic and acidic residues" evidence="1">
    <location>
        <begin position="106"/>
        <end position="124"/>
    </location>
</feature>
<name>A0A811UGJ2_CERCA</name>
<proteinExistence type="predicted"/>
<protein>
    <submittedName>
        <fullName evidence="2">(Mediterranean fruit fly) hypothetical protein</fullName>
    </submittedName>
</protein>
<keyword evidence="3" id="KW-1185">Reference proteome</keyword>
<evidence type="ECO:0000313" key="2">
    <source>
        <dbReference type="EMBL" id="CAD6997911.1"/>
    </source>
</evidence>
<dbReference type="AlphaFoldDB" id="A0A811UGJ2"/>
<accession>A0A811UGJ2</accession>
<sequence length="124" mass="13843">MNAISETQNYYIHKKFGKRIVLNAEPLPANGQPASTVDAANNASSFKHITADDAEEEFIAISATKEAETAKTPPKVKSVRRISLNNARGGEKPQLQYGAIKRRLRPKSEDSRYKDIMESLKQRV</sequence>
<feature type="region of interest" description="Disordered" evidence="1">
    <location>
        <begin position="65"/>
        <end position="124"/>
    </location>
</feature>
<evidence type="ECO:0000256" key="1">
    <source>
        <dbReference type="SAM" id="MobiDB-lite"/>
    </source>
</evidence>
<organism evidence="2 3">
    <name type="scientific">Ceratitis capitata</name>
    <name type="common">Mediterranean fruit fly</name>
    <name type="synonym">Tephritis capitata</name>
    <dbReference type="NCBI Taxonomy" id="7213"/>
    <lineage>
        <taxon>Eukaryota</taxon>
        <taxon>Metazoa</taxon>
        <taxon>Ecdysozoa</taxon>
        <taxon>Arthropoda</taxon>
        <taxon>Hexapoda</taxon>
        <taxon>Insecta</taxon>
        <taxon>Pterygota</taxon>
        <taxon>Neoptera</taxon>
        <taxon>Endopterygota</taxon>
        <taxon>Diptera</taxon>
        <taxon>Brachycera</taxon>
        <taxon>Muscomorpha</taxon>
        <taxon>Tephritoidea</taxon>
        <taxon>Tephritidae</taxon>
        <taxon>Ceratitis</taxon>
        <taxon>Ceratitis</taxon>
    </lineage>
</organism>
<reference evidence="2" key="1">
    <citation type="submission" date="2020-11" db="EMBL/GenBank/DDBJ databases">
        <authorList>
            <person name="Whitehead M."/>
        </authorList>
    </citation>
    <scope>NUCLEOTIDE SEQUENCE</scope>
    <source>
        <strain evidence="2">EGII</strain>
    </source>
</reference>
<gene>
    <name evidence="2" type="ORF">CCAP1982_LOCUS6529</name>
</gene>
<comment type="caution">
    <text evidence="2">The sequence shown here is derived from an EMBL/GenBank/DDBJ whole genome shotgun (WGS) entry which is preliminary data.</text>
</comment>
<dbReference type="Proteomes" id="UP000606786">
    <property type="component" value="Unassembled WGS sequence"/>
</dbReference>
<dbReference type="EMBL" id="CAJHJT010000012">
    <property type="protein sequence ID" value="CAD6997911.1"/>
    <property type="molecule type" value="Genomic_DNA"/>
</dbReference>
<evidence type="ECO:0000313" key="3">
    <source>
        <dbReference type="Proteomes" id="UP000606786"/>
    </source>
</evidence>